<evidence type="ECO:0000313" key="2">
    <source>
        <dbReference type="Proteomes" id="UP000805193"/>
    </source>
</evidence>
<dbReference type="EMBL" id="JABSTQ010010115">
    <property type="protein sequence ID" value="KAG0423319.1"/>
    <property type="molecule type" value="Genomic_DNA"/>
</dbReference>
<reference evidence="1 2" key="1">
    <citation type="journal article" date="2020" name="Cell">
        <title>Large-Scale Comparative Analyses of Tick Genomes Elucidate Their Genetic Diversity and Vector Capacities.</title>
        <authorList>
            <consortium name="Tick Genome and Microbiome Consortium (TIGMIC)"/>
            <person name="Jia N."/>
            <person name="Wang J."/>
            <person name="Shi W."/>
            <person name="Du L."/>
            <person name="Sun Y."/>
            <person name="Zhan W."/>
            <person name="Jiang J.F."/>
            <person name="Wang Q."/>
            <person name="Zhang B."/>
            <person name="Ji P."/>
            <person name="Bell-Sakyi L."/>
            <person name="Cui X.M."/>
            <person name="Yuan T.T."/>
            <person name="Jiang B.G."/>
            <person name="Yang W.F."/>
            <person name="Lam T.T."/>
            <person name="Chang Q.C."/>
            <person name="Ding S.J."/>
            <person name="Wang X.J."/>
            <person name="Zhu J.G."/>
            <person name="Ruan X.D."/>
            <person name="Zhao L."/>
            <person name="Wei J.T."/>
            <person name="Ye R.Z."/>
            <person name="Que T.C."/>
            <person name="Du C.H."/>
            <person name="Zhou Y.H."/>
            <person name="Cheng J.X."/>
            <person name="Dai P.F."/>
            <person name="Guo W.B."/>
            <person name="Han X.H."/>
            <person name="Huang E.J."/>
            <person name="Li L.F."/>
            <person name="Wei W."/>
            <person name="Gao Y.C."/>
            <person name="Liu J.Z."/>
            <person name="Shao H.Z."/>
            <person name="Wang X."/>
            <person name="Wang C.C."/>
            <person name="Yang T.C."/>
            <person name="Huo Q.B."/>
            <person name="Li W."/>
            <person name="Chen H.Y."/>
            <person name="Chen S.E."/>
            <person name="Zhou L.G."/>
            <person name="Ni X.B."/>
            <person name="Tian J.H."/>
            <person name="Sheng Y."/>
            <person name="Liu T."/>
            <person name="Pan Y.S."/>
            <person name="Xia L.Y."/>
            <person name="Li J."/>
            <person name="Zhao F."/>
            <person name="Cao W.C."/>
        </authorList>
    </citation>
    <scope>NUCLEOTIDE SEQUENCE [LARGE SCALE GENOMIC DNA]</scope>
    <source>
        <strain evidence="1">Iper-2018</strain>
    </source>
</reference>
<accession>A0AC60PS09</accession>
<evidence type="ECO:0000313" key="1">
    <source>
        <dbReference type="EMBL" id="KAG0423319.1"/>
    </source>
</evidence>
<keyword evidence="2" id="KW-1185">Reference proteome</keyword>
<proteinExistence type="predicted"/>
<organism evidence="1 2">
    <name type="scientific">Ixodes persulcatus</name>
    <name type="common">Taiga tick</name>
    <dbReference type="NCBI Taxonomy" id="34615"/>
    <lineage>
        <taxon>Eukaryota</taxon>
        <taxon>Metazoa</taxon>
        <taxon>Ecdysozoa</taxon>
        <taxon>Arthropoda</taxon>
        <taxon>Chelicerata</taxon>
        <taxon>Arachnida</taxon>
        <taxon>Acari</taxon>
        <taxon>Parasitiformes</taxon>
        <taxon>Ixodida</taxon>
        <taxon>Ixodoidea</taxon>
        <taxon>Ixodidae</taxon>
        <taxon>Ixodinae</taxon>
        <taxon>Ixodes</taxon>
    </lineage>
</organism>
<protein>
    <submittedName>
        <fullName evidence="1">Uncharacterized protein</fullName>
    </submittedName>
</protein>
<comment type="caution">
    <text evidence="1">The sequence shown here is derived from an EMBL/GenBank/DDBJ whole genome shotgun (WGS) entry which is preliminary data.</text>
</comment>
<dbReference type="Proteomes" id="UP000805193">
    <property type="component" value="Unassembled WGS sequence"/>
</dbReference>
<sequence length="128" mass="14551">MESDRRQGEEHTGYKVEITDVQPNQLQDRSGTLTVPLPRPGRNQRGGSAGYRTEGGLEEDSRPSFNHILWDCEGLKTYRCLIFSKMEQIDRPSNLRDWTHPAGDSQRKTRVLRSLLEYISTGGLTSCI</sequence>
<name>A0AC60PS09_IXOPE</name>
<gene>
    <name evidence="1" type="ORF">HPB47_000900</name>
</gene>